<dbReference type="VEuPathDB" id="TriTrypDB:TcIL3000_0_09360"/>
<dbReference type="PANTHER" id="PTHR43081">
    <property type="entry name" value="ADENYLATE CYCLASE, TERMINAL-DIFFERENTIATION SPECIFIC-RELATED"/>
    <property type="match status" value="1"/>
</dbReference>
<evidence type="ECO:0000313" key="1">
    <source>
        <dbReference type="EMBL" id="CCD15950.1"/>
    </source>
</evidence>
<dbReference type="SUPFAM" id="SSF55073">
    <property type="entry name" value="Nucleotide cyclase"/>
    <property type="match status" value="1"/>
</dbReference>
<dbReference type="InterPro" id="IPR029787">
    <property type="entry name" value="Nucleotide_cyclase"/>
</dbReference>
<dbReference type="Gene3D" id="3.30.70.1230">
    <property type="entry name" value="Nucleotide cyclase"/>
    <property type="match status" value="1"/>
</dbReference>
<keyword evidence="2" id="KW-1185">Reference proteome</keyword>
<dbReference type="AlphaFoldDB" id="F9WF82"/>
<evidence type="ECO:0000313" key="2">
    <source>
        <dbReference type="Proteomes" id="UP000000702"/>
    </source>
</evidence>
<name>F9WF82_TRYCI</name>
<comment type="caution">
    <text evidence="1">The sequence shown here is derived from an EMBL/GenBank/DDBJ whole genome shotgun (WGS) entry which is preliminary data.</text>
</comment>
<gene>
    <name evidence="1" type="ORF">TCIL3000_0_09360</name>
</gene>
<sequence length="193" mass="20891">MAARAESVANGGQVLLTGATYYSLSAAERAQLDLMPMGPVSLRGVPEPVEMYQLNAVPGRIFAARRLDREVDLINDESDATGSSPSDSSSSTATLCETSQMVARCLESVLGTFAPARRRSLLVAICERWRVSLPRKPEAGWDEDYCQNVTRRIALRVGHAMDLYAADRDHSTGTASSASVILIPCRRADIPGY</sequence>
<reference evidence="1 2" key="2">
    <citation type="journal article" date="2012" name="Proc. Natl. Acad. Sci. U.S.A.">
        <title>Antigenic diversity is generated by distinct evolutionary mechanisms in African trypanosome species.</title>
        <authorList>
            <person name="Jackson A.P."/>
            <person name="Berry A."/>
            <person name="Aslett M."/>
            <person name="Allison H.C."/>
            <person name="Burton P."/>
            <person name="Vavrova-Anderson J."/>
            <person name="Brown R."/>
            <person name="Browne H."/>
            <person name="Corton N."/>
            <person name="Hauser H."/>
            <person name="Gamble J."/>
            <person name="Gilderthorp R."/>
            <person name="Marcello L."/>
            <person name="McQuillan J."/>
            <person name="Otto T.D."/>
            <person name="Quail M.A."/>
            <person name="Sanders M.J."/>
            <person name="van Tonder A."/>
            <person name="Ginger M.L."/>
            <person name="Field M.C."/>
            <person name="Barry J.D."/>
            <person name="Hertz-Fowler C."/>
            <person name="Berriman M."/>
        </authorList>
    </citation>
    <scope>NUCLEOTIDE SEQUENCE [LARGE SCALE GENOMIC DNA]</scope>
    <source>
        <strain evidence="1 2">IL3000</strain>
    </source>
</reference>
<organism evidence="1 2">
    <name type="scientific">Trypanosoma congolense (strain IL3000)</name>
    <dbReference type="NCBI Taxonomy" id="1068625"/>
    <lineage>
        <taxon>Eukaryota</taxon>
        <taxon>Discoba</taxon>
        <taxon>Euglenozoa</taxon>
        <taxon>Kinetoplastea</taxon>
        <taxon>Metakinetoplastina</taxon>
        <taxon>Trypanosomatida</taxon>
        <taxon>Trypanosomatidae</taxon>
        <taxon>Trypanosoma</taxon>
        <taxon>Nannomonas</taxon>
    </lineage>
</organism>
<accession>F9WF82</accession>
<reference evidence="2" key="1">
    <citation type="submission" date="2011-07" db="EMBL/GenBank/DDBJ databases">
        <title>Divergent evolution of antigenic variation in African trypanosomes.</title>
        <authorList>
            <person name="Jackson A.P."/>
            <person name="Berry A."/>
            <person name="Allison H.C."/>
            <person name="Burton P."/>
            <person name="Anderson J."/>
            <person name="Aslett M."/>
            <person name="Brown R."/>
            <person name="Corton N."/>
            <person name="Harris D."/>
            <person name="Hauser H."/>
            <person name="Gamble J."/>
            <person name="Gilderthorp R."/>
            <person name="McQuillan J."/>
            <person name="Quail M.A."/>
            <person name="Sanders M."/>
            <person name="Van Tonder A."/>
            <person name="Ginger M.L."/>
            <person name="Donelson J.E."/>
            <person name="Field M.C."/>
            <person name="Barry J.D."/>
            <person name="Berriman M."/>
            <person name="Hertz-Fowler C."/>
        </authorList>
    </citation>
    <scope>NUCLEOTIDE SEQUENCE [LARGE SCALE GENOMIC DNA]</scope>
    <source>
        <strain evidence="2">IL3000</strain>
    </source>
</reference>
<dbReference type="InterPro" id="IPR050697">
    <property type="entry name" value="Adenylyl/Guanylyl_Cyclase_3/4"/>
</dbReference>
<protein>
    <submittedName>
        <fullName evidence="1">WGS project CAEQ00000000 data, annotated contig 360</fullName>
    </submittedName>
</protein>
<dbReference type="PANTHER" id="PTHR43081:SF1">
    <property type="entry name" value="ADENYLATE CYCLASE, TERMINAL-DIFFERENTIATION SPECIFIC"/>
    <property type="match status" value="1"/>
</dbReference>
<dbReference type="EMBL" id="CAEQ01002115">
    <property type="protein sequence ID" value="CCD15950.1"/>
    <property type="molecule type" value="Genomic_DNA"/>
</dbReference>
<proteinExistence type="predicted"/>
<dbReference type="Proteomes" id="UP000000702">
    <property type="component" value="Unassembled WGS sequence"/>
</dbReference>